<evidence type="ECO:0000259" key="1">
    <source>
        <dbReference type="Pfam" id="PF01642"/>
    </source>
</evidence>
<dbReference type="EC" id="5.4.99.2" evidence="2"/>
<dbReference type="Gene3D" id="3.20.20.240">
    <property type="entry name" value="Methylmalonyl-CoA mutase"/>
    <property type="match status" value="1"/>
</dbReference>
<feature type="non-terminal residue" evidence="2">
    <location>
        <position position="97"/>
    </location>
</feature>
<dbReference type="InterPro" id="IPR006099">
    <property type="entry name" value="MeMalonylCoA_mutase_a/b_cat"/>
</dbReference>
<feature type="domain" description="Methylmalonyl-CoA mutase alpha/beta chain catalytic" evidence="1">
    <location>
        <begin position="1"/>
        <end position="82"/>
    </location>
</feature>
<organism evidence="2">
    <name type="scientific">mine drainage metagenome</name>
    <dbReference type="NCBI Taxonomy" id="410659"/>
    <lineage>
        <taxon>unclassified sequences</taxon>
        <taxon>metagenomes</taxon>
        <taxon>ecological metagenomes</taxon>
    </lineage>
</organism>
<accession>T0ZNV5</accession>
<keyword evidence="2" id="KW-0413">Isomerase</keyword>
<proteinExistence type="predicted"/>
<dbReference type="AlphaFoldDB" id="T0ZNV5"/>
<dbReference type="Pfam" id="PF01642">
    <property type="entry name" value="MM_CoA_mutase"/>
    <property type="match status" value="1"/>
</dbReference>
<dbReference type="InterPro" id="IPR016176">
    <property type="entry name" value="Cbl-dep_enz_cat"/>
</dbReference>
<reference evidence="2" key="1">
    <citation type="submission" date="2013-08" db="EMBL/GenBank/DDBJ databases">
        <authorList>
            <person name="Mendez C."/>
            <person name="Richter M."/>
            <person name="Ferrer M."/>
            <person name="Sanchez J."/>
        </authorList>
    </citation>
    <scope>NUCLEOTIDE SEQUENCE</scope>
</reference>
<gene>
    <name evidence="2" type="ORF">B1B_18417</name>
</gene>
<comment type="caution">
    <text evidence="2">The sequence shown here is derived from an EMBL/GenBank/DDBJ whole genome shotgun (WGS) entry which is preliminary data.</text>
</comment>
<dbReference type="PANTHER" id="PTHR48101">
    <property type="entry name" value="METHYLMALONYL-COA MUTASE, MITOCHONDRIAL-RELATED"/>
    <property type="match status" value="1"/>
</dbReference>
<evidence type="ECO:0000313" key="2">
    <source>
        <dbReference type="EMBL" id="EQD30404.1"/>
    </source>
</evidence>
<name>T0ZNV5_9ZZZZ</name>
<dbReference type="EMBL" id="AUZY01012323">
    <property type="protein sequence ID" value="EQD30404.1"/>
    <property type="molecule type" value="Genomic_DNA"/>
</dbReference>
<dbReference type="PANTHER" id="PTHR48101:SF1">
    <property type="entry name" value="METHYLMALONYL-COA MUTASE, LARGE SUBUNIT"/>
    <property type="match status" value="1"/>
</dbReference>
<reference evidence="2" key="2">
    <citation type="journal article" date="2014" name="ISME J.">
        <title>Microbial stratification in low pH oxic and suboxic macroscopic growths along an acid mine drainage.</title>
        <authorList>
            <person name="Mendez-Garcia C."/>
            <person name="Mesa V."/>
            <person name="Sprenger R.R."/>
            <person name="Richter M."/>
            <person name="Diez M.S."/>
            <person name="Solano J."/>
            <person name="Bargiela R."/>
            <person name="Golyshina O.V."/>
            <person name="Manteca A."/>
            <person name="Ramos J.L."/>
            <person name="Gallego J.R."/>
            <person name="Llorente I."/>
            <person name="Martins Dos Santos V.A."/>
            <person name="Jensen O.N."/>
            <person name="Pelaez A.I."/>
            <person name="Sanchez J."/>
            <person name="Ferrer M."/>
        </authorList>
    </citation>
    <scope>NUCLEOTIDE SEQUENCE</scope>
</reference>
<dbReference type="GO" id="GO:0004494">
    <property type="term" value="F:methylmalonyl-CoA mutase activity"/>
    <property type="evidence" value="ECO:0007669"/>
    <property type="project" value="UniProtKB-EC"/>
</dbReference>
<dbReference type="GO" id="GO:0031419">
    <property type="term" value="F:cobalamin binding"/>
    <property type="evidence" value="ECO:0007669"/>
    <property type="project" value="InterPro"/>
</dbReference>
<protein>
    <submittedName>
        <fullName evidence="2">Methylmalonyl-CoA mutase, alpha and beta chain, catalytic domain protein</fullName>
        <ecNumber evidence="2">5.4.99.2</ecNumber>
    </submittedName>
</protein>
<dbReference type="SUPFAM" id="SSF51703">
    <property type="entry name" value="Cobalamin (vitamin B12)-dependent enzymes"/>
    <property type="match status" value="1"/>
</dbReference>
<sequence length="97" mass="10823">MEAEAERYFAEIDQRGGVLGCIEDGFFQREIADAAFRYQQQLDQGERIVVGVNAFQSDGEDAPQLLRIDGAAELDQKAELARCGRGGMARESPRPWM</sequence>